<keyword evidence="2" id="KW-1185">Reference proteome</keyword>
<comment type="caution">
    <text evidence="1">The sequence shown here is derived from an EMBL/GenBank/DDBJ whole genome shotgun (WGS) entry which is preliminary data.</text>
</comment>
<dbReference type="EMBL" id="BAABCV010000003">
    <property type="protein sequence ID" value="GAA4091252.1"/>
    <property type="molecule type" value="Genomic_DNA"/>
</dbReference>
<accession>A0ABP7WLZ2</accession>
<proteinExistence type="predicted"/>
<evidence type="ECO:0008006" key="3">
    <source>
        <dbReference type="Google" id="ProtNLM"/>
    </source>
</evidence>
<protein>
    <recommendedName>
        <fullName evidence="3">Carboxypeptidase-like protein</fullName>
    </recommendedName>
</protein>
<reference evidence="2" key="1">
    <citation type="journal article" date="2019" name="Int. J. Syst. Evol. Microbiol.">
        <title>The Global Catalogue of Microorganisms (GCM) 10K type strain sequencing project: providing services to taxonomists for standard genome sequencing and annotation.</title>
        <authorList>
            <consortium name="The Broad Institute Genomics Platform"/>
            <consortium name="The Broad Institute Genome Sequencing Center for Infectious Disease"/>
            <person name="Wu L."/>
            <person name="Ma J."/>
        </authorList>
    </citation>
    <scope>NUCLEOTIDE SEQUENCE [LARGE SCALE GENOMIC DNA]</scope>
    <source>
        <strain evidence="2">JCM 17085</strain>
    </source>
</reference>
<sequence length="239" mass="26830">MVLTLATINLVAYGQIKYGTVTNNAGPVSGAVIENLNSGRISMSGGTGDFIMKLKKGDTILTSYSNFKTDTIVYNNQNPLLIKLKPLTNLLDEVTISERQLSPIDKLLKNQDDYRQIYRIGDDRGFFVILPGLPIAGIAINIDALYSHFSKAGKNARKLQKTLIRDYQDDMIDMRFTKALVTKYTGYAGKQLESFMIDNRPAYEFMKYASNYDLIVYIKQKLSKNPATKDVTFVAQNKP</sequence>
<dbReference type="Proteomes" id="UP001500841">
    <property type="component" value="Unassembled WGS sequence"/>
</dbReference>
<evidence type="ECO:0000313" key="2">
    <source>
        <dbReference type="Proteomes" id="UP001500841"/>
    </source>
</evidence>
<name>A0ABP7WLZ2_9SPHI</name>
<dbReference type="InterPro" id="IPR008969">
    <property type="entry name" value="CarboxyPept-like_regulatory"/>
</dbReference>
<organism evidence="1 2">
    <name type="scientific">Mucilaginibacter panaciglaebae</name>
    <dbReference type="NCBI Taxonomy" id="502331"/>
    <lineage>
        <taxon>Bacteria</taxon>
        <taxon>Pseudomonadati</taxon>
        <taxon>Bacteroidota</taxon>
        <taxon>Sphingobacteriia</taxon>
        <taxon>Sphingobacteriales</taxon>
        <taxon>Sphingobacteriaceae</taxon>
        <taxon>Mucilaginibacter</taxon>
    </lineage>
</organism>
<evidence type="ECO:0000313" key="1">
    <source>
        <dbReference type="EMBL" id="GAA4091252.1"/>
    </source>
</evidence>
<dbReference type="SUPFAM" id="SSF49464">
    <property type="entry name" value="Carboxypeptidase regulatory domain-like"/>
    <property type="match status" value="1"/>
</dbReference>
<gene>
    <name evidence="1" type="ORF">GCM10022392_11350</name>
</gene>